<feature type="region of interest" description="Disordered" evidence="6">
    <location>
        <begin position="1"/>
        <end position="66"/>
    </location>
</feature>
<comment type="caution">
    <text evidence="8">The sequence shown here is derived from an EMBL/GenBank/DDBJ whole genome shotgun (WGS) entry which is preliminary data.</text>
</comment>
<evidence type="ECO:0000256" key="1">
    <source>
        <dbReference type="ARBA" id="ARBA00022481"/>
    </source>
</evidence>
<dbReference type="CDD" id="cd00371">
    <property type="entry name" value="HMA"/>
    <property type="match status" value="2"/>
</dbReference>
<keyword evidence="3" id="KW-0449">Lipoprotein</keyword>
<feature type="compositionally biased region" description="Basic and acidic residues" evidence="6">
    <location>
        <begin position="38"/>
        <end position="63"/>
    </location>
</feature>
<sequence>MPRRSSGPMNETDDYEINTIPSSSPLPSDLSCSPLNRTPEEKHKPVEGKEVEEEEKKGEESKQEPAPVVVAQEIILKVLMHCEGCARKVRRCLVGFQGVEDVMTDCKSNKVVMKGDKADPLKVLDRLQRKSHRKVELISPIPEPPAPAEETKAEDKENSKPEDKKEEPPAAVTVVLKVYMHCEACALGIKKRIEGMKGVESAEPDLNSSEVTVKGVFEPPKLVEYVHKRTGKKAVIVKQEAEAPKTDGEEKAKDDSKEEKKSEESGGDKDKKEGGGGEEEDNINKDKKQEGDGHGDSKEANAAMSTDPAPAAEGATEETKVAVEMKKNEYYYYPPRYATEFQAYPPQIFSDENPNACSVM</sequence>
<evidence type="ECO:0000313" key="9">
    <source>
        <dbReference type="Proteomes" id="UP000436088"/>
    </source>
</evidence>
<evidence type="ECO:0000256" key="6">
    <source>
        <dbReference type="SAM" id="MobiDB-lite"/>
    </source>
</evidence>
<dbReference type="GO" id="GO:0046872">
    <property type="term" value="F:metal ion binding"/>
    <property type="evidence" value="ECO:0007669"/>
    <property type="project" value="UniProtKB-KW"/>
</dbReference>
<feature type="compositionally biased region" description="Basic and acidic residues" evidence="6">
    <location>
        <begin position="282"/>
        <end position="299"/>
    </location>
</feature>
<dbReference type="InterPro" id="IPR036163">
    <property type="entry name" value="HMA_dom_sf"/>
</dbReference>
<dbReference type="PANTHER" id="PTHR46195:SF2">
    <property type="entry name" value="HEAVY METAL-ASSOCIATED ISOPRENYLATED PLANT PROTEIN 7"/>
    <property type="match status" value="1"/>
</dbReference>
<feature type="compositionally biased region" description="Low complexity" evidence="6">
    <location>
        <begin position="21"/>
        <end position="35"/>
    </location>
</feature>
<organism evidence="8 9">
    <name type="scientific">Hibiscus syriacus</name>
    <name type="common">Rose of Sharon</name>
    <dbReference type="NCBI Taxonomy" id="106335"/>
    <lineage>
        <taxon>Eukaryota</taxon>
        <taxon>Viridiplantae</taxon>
        <taxon>Streptophyta</taxon>
        <taxon>Embryophyta</taxon>
        <taxon>Tracheophyta</taxon>
        <taxon>Spermatophyta</taxon>
        <taxon>Magnoliopsida</taxon>
        <taxon>eudicotyledons</taxon>
        <taxon>Gunneridae</taxon>
        <taxon>Pentapetalae</taxon>
        <taxon>rosids</taxon>
        <taxon>malvids</taxon>
        <taxon>Malvales</taxon>
        <taxon>Malvaceae</taxon>
        <taxon>Malvoideae</taxon>
        <taxon>Hibiscus</taxon>
    </lineage>
</organism>
<name>A0A6A3BZT4_HIBSY</name>
<dbReference type="EMBL" id="VEPZ02000633">
    <property type="protein sequence ID" value="KAE8721361.1"/>
    <property type="molecule type" value="Genomic_DNA"/>
</dbReference>
<evidence type="ECO:0000259" key="7">
    <source>
        <dbReference type="PROSITE" id="PS50846"/>
    </source>
</evidence>
<comment type="similarity">
    <text evidence="5">Belongs to the HIPP family.</text>
</comment>
<keyword evidence="1" id="KW-0488">Methylation</keyword>
<dbReference type="Proteomes" id="UP000436088">
    <property type="component" value="Unassembled WGS sequence"/>
</dbReference>
<dbReference type="PANTHER" id="PTHR46195">
    <property type="entry name" value="HEAVY METAL-ASSOCIATED ISOPRENYLATED PLANT PROTEIN 7"/>
    <property type="match status" value="1"/>
</dbReference>
<feature type="region of interest" description="Disordered" evidence="6">
    <location>
        <begin position="237"/>
        <end position="319"/>
    </location>
</feature>
<dbReference type="Pfam" id="PF00403">
    <property type="entry name" value="HMA"/>
    <property type="match status" value="2"/>
</dbReference>
<keyword evidence="2" id="KW-0479">Metal-binding</keyword>
<dbReference type="Gene3D" id="3.30.70.100">
    <property type="match status" value="2"/>
</dbReference>
<accession>A0A6A3BZT4</accession>
<dbReference type="AlphaFoldDB" id="A0A6A3BZT4"/>
<feature type="compositionally biased region" description="Basic and acidic residues" evidence="6">
    <location>
        <begin position="239"/>
        <end position="275"/>
    </location>
</feature>
<dbReference type="PROSITE" id="PS50846">
    <property type="entry name" value="HMA_2"/>
    <property type="match status" value="2"/>
</dbReference>
<dbReference type="InterPro" id="IPR006121">
    <property type="entry name" value="HMA_dom"/>
</dbReference>
<protein>
    <submittedName>
        <fullName evidence="8">Palmitoyl-acyl carrier protein thioesterase</fullName>
    </submittedName>
</protein>
<keyword evidence="9" id="KW-1185">Reference proteome</keyword>
<dbReference type="SUPFAM" id="SSF55008">
    <property type="entry name" value="HMA, heavy metal-associated domain"/>
    <property type="match status" value="2"/>
</dbReference>
<keyword evidence="4" id="KW-0636">Prenylation</keyword>
<feature type="domain" description="HMA" evidence="7">
    <location>
        <begin position="171"/>
        <end position="235"/>
    </location>
</feature>
<feature type="domain" description="HMA" evidence="7">
    <location>
        <begin position="71"/>
        <end position="135"/>
    </location>
</feature>
<evidence type="ECO:0000256" key="5">
    <source>
        <dbReference type="ARBA" id="ARBA00024045"/>
    </source>
</evidence>
<evidence type="ECO:0000256" key="2">
    <source>
        <dbReference type="ARBA" id="ARBA00022723"/>
    </source>
</evidence>
<reference evidence="8" key="1">
    <citation type="submission" date="2019-09" db="EMBL/GenBank/DDBJ databases">
        <title>Draft genome information of white flower Hibiscus syriacus.</title>
        <authorList>
            <person name="Kim Y.-M."/>
        </authorList>
    </citation>
    <scope>NUCLEOTIDE SEQUENCE [LARGE SCALE GENOMIC DNA]</scope>
    <source>
        <strain evidence="8">YM2019G1</strain>
    </source>
</reference>
<evidence type="ECO:0000256" key="3">
    <source>
        <dbReference type="ARBA" id="ARBA00023288"/>
    </source>
</evidence>
<evidence type="ECO:0000256" key="4">
    <source>
        <dbReference type="ARBA" id="ARBA00023289"/>
    </source>
</evidence>
<feature type="region of interest" description="Disordered" evidence="6">
    <location>
        <begin position="133"/>
        <end position="168"/>
    </location>
</feature>
<dbReference type="InterPro" id="IPR044577">
    <property type="entry name" value="HIPP4/7/8/17/18/19"/>
</dbReference>
<feature type="compositionally biased region" description="Basic and acidic residues" evidence="6">
    <location>
        <begin position="149"/>
        <end position="168"/>
    </location>
</feature>
<gene>
    <name evidence="8" type="ORF">F3Y22_tig00016212pilonHSYRG00162</name>
</gene>
<proteinExistence type="inferred from homology"/>
<evidence type="ECO:0000313" key="8">
    <source>
        <dbReference type="EMBL" id="KAE8721361.1"/>
    </source>
</evidence>